<dbReference type="AlphaFoldDB" id="A0A0G0P6V1"/>
<evidence type="ECO:0008006" key="4">
    <source>
        <dbReference type="Google" id="ProtNLM"/>
    </source>
</evidence>
<protein>
    <recommendedName>
        <fullName evidence="4">Galanin</fullName>
    </recommendedName>
</protein>
<dbReference type="Proteomes" id="UP000034207">
    <property type="component" value="Unassembled WGS sequence"/>
</dbReference>
<sequence>MNTFWDPLTGHVTEEEKTLIQANGEKVRSEYEKLKQNPYKFRNLLILSITLGLAITALLAIIFDIDSPDPDRLEGFFEFSLAAILIPSSLVLYKVRTLQRDITNMIIASSFGWLYDPERNKDKWNSMTSIYPEIFKFGDHSQYLENQFWGRLEGDTKNNFWLSGFNYTTGSGKNSHTYHNLVYAFELPTITIADFSLAPQGIDTKIKSFFSSTILTTESNEFNRIFHINCVGDLRLEGADILQILSPDTQEHLIAASKKHNGLRILFRDNVVFIEFTDTLKLTHTNLLKNADLDPRDEAIVLQNIKSVYLLAKEILECFEHMEKINA</sequence>
<feature type="transmembrane region" description="Helical" evidence="1">
    <location>
        <begin position="44"/>
        <end position="63"/>
    </location>
</feature>
<keyword evidence="1" id="KW-0812">Transmembrane</keyword>
<evidence type="ECO:0000313" key="3">
    <source>
        <dbReference type="Proteomes" id="UP000034207"/>
    </source>
</evidence>
<accession>A0A0G0P6V1</accession>
<keyword evidence="1" id="KW-0472">Membrane</keyword>
<comment type="caution">
    <text evidence="2">The sequence shown here is derived from an EMBL/GenBank/DDBJ whole genome shotgun (WGS) entry which is preliminary data.</text>
</comment>
<name>A0A0G0P6V1_UNCC2</name>
<evidence type="ECO:0000313" key="2">
    <source>
        <dbReference type="EMBL" id="KKQ93859.1"/>
    </source>
</evidence>
<organism evidence="2 3">
    <name type="scientific">candidate division CPR2 bacterium GW2011_GWC2_39_10</name>
    <dbReference type="NCBI Taxonomy" id="1618345"/>
    <lineage>
        <taxon>Bacteria</taxon>
        <taxon>Bacteria division CPR2</taxon>
    </lineage>
</organism>
<evidence type="ECO:0000256" key="1">
    <source>
        <dbReference type="SAM" id="Phobius"/>
    </source>
</evidence>
<feature type="transmembrane region" description="Helical" evidence="1">
    <location>
        <begin position="75"/>
        <end position="95"/>
    </location>
</feature>
<reference evidence="2 3" key="1">
    <citation type="journal article" date="2015" name="Nature">
        <title>rRNA introns, odd ribosomes, and small enigmatic genomes across a large radiation of phyla.</title>
        <authorList>
            <person name="Brown C.T."/>
            <person name="Hug L.A."/>
            <person name="Thomas B.C."/>
            <person name="Sharon I."/>
            <person name="Castelle C.J."/>
            <person name="Singh A."/>
            <person name="Wilkins M.J."/>
            <person name="Williams K.H."/>
            <person name="Banfield J.F."/>
        </authorList>
    </citation>
    <scope>NUCLEOTIDE SEQUENCE [LARGE SCALE GENOMIC DNA]</scope>
</reference>
<dbReference type="EMBL" id="LBVV01000015">
    <property type="protein sequence ID" value="KKQ93859.1"/>
    <property type="molecule type" value="Genomic_DNA"/>
</dbReference>
<proteinExistence type="predicted"/>
<keyword evidence="1" id="KW-1133">Transmembrane helix</keyword>
<gene>
    <name evidence="2" type="ORF">UT18_C0015G0013</name>
</gene>